<evidence type="ECO:0000313" key="6">
    <source>
        <dbReference type="Proteomes" id="UP000626210"/>
    </source>
</evidence>
<proteinExistence type="inferred from homology"/>
<dbReference type="SMART" id="SM00382">
    <property type="entry name" value="AAA"/>
    <property type="match status" value="1"/>
</dbReference>
<keyword evidence="6" id="KW-1185">Reference proteome</keyword>
<dbReference type="CDD" id="cd19481">
    <property type="entry name" value="RecA-like_protease"/>
    <property type="match status" value="1"/>
</dbReference>
<dbReference type="Pfam" id="PF00004">
    <property type="entry name" value="AAA"/>
    <property type="match status" value="1"/>
</dbReference>
<dbReference type="InterPro" id="IPR050221">
    <property type="entry name" value="26S_Proteasome_ATPase"/>
</dbReference>
<comment type="similarity">
    <text evidence="1">Belongs to the AAA ATPase family.</text>
</comment>
<evidence type="ECO:0000256" key="3">
    <source>
        <dbReference type="ARBA" id="ARBA00022840"/>
    </source>
</evidence>
<dbReference type="Gene3D" id="3.40.50.300">
    <property type="entry name" value="P-loop containing nucleotide triphosphate hydrolases"/>
    <property type="match status" value="1"/>
</dbReference>
<keyword evidence="2" id="KW-0547">Nucleotide-binding</keyword>
<gene>
    <name evidence="5" type="ORF">GCM10007320_23980</name>
</gene>
<dbReference type="EMBL" id="BMYK01000006">
    <property type="protein sequence ID" value="GHC81596.1"/>
    <property type="molecule type" value="Genomic_DNA"/>
</dbReference>
<dbReference type="PANTHER" id="PTHR23073">
    <property type="entry name" value="26S PROTEASOME REGULATORY SUBUNIT"/>
    <property type="match status" value="1"/>
</dbReference>
<evidence type="ECO:0000313" key="5">
    <source>
        <dbReference type="EMBL" id="GHC81596.1"/>
    </source>
</evidence>
<evidence type="ECO:0000259" key="4">
    <source>
        <dbReference type="SMART" id="SM00382"/>
    </source>
</evidence>
<name>A0ABQ3G0Y2_9BURK</name>
<dbReference type="SUPFAM" id="SSF52540">
    <property type="entry name" value="P-loop containing nucleoside triphosphate hydrolases"/>
    <property type="match status" value="1"/>
</dbReference>
<organism evidence="5 6">
    <name type="scientific">Pseudorhodoferax aquiterrae</name>
    <dbReference type="NCBI Taxonomy" id="747304"/>
    <lineage>
        <taxon>Bacteria</taxon>
        <taxon>Pseudomonadati</taxon>
        <taxon>Pseudomonadota</taxon>
        <taxon>Betaproteobacteria</taxon>
        <taxon>Burkholderiales</taxon>
        <taxon>Comamonadaceae</taxon>
    </lineage>
</organism>
<dbReference type="InterPro" id="IPR003959">
    <property type="entry name" value="ATPase_AAA_core"/>
</dbReference>
<feature type="domain" description="AAA+ ATPase" evidence="4">
    <location>
        <begin position="160"/>
        <end position="292"/>
    </location>
</feature>
<keyword evidence="3" id="KW-0067">ATP-binding</keyword>
<comment type="caution">
    <text evidence="5">The sequence shown here is derived from an EMBL/GenBank/DDBJ whole genome shotgun (WGS) entry which is preliminary data.</text>
</comment>
<dbReference type="Proteomes" id="UP000626210">
    <property type="component" value="Unassembled WGS sequence"/>
</dbReference>
<evidence type="ECO:0000256" key="2">
    <source>
        <dbReference type="ARBA" id="ARBA00022741"/>
    </source>
</evidence>
<dbReference type="InterPro" id="IPR003593">
    <property type="entry name" value="AAA+_ATPase"/>
</dbReference>
<dbReference type="InterPro" id="IPR027417">
    <property type="entry name" value="P-loop_NTPase"/>
</dbReference>
<reference evidence="6" key="1">
    <citation type="journal article" date="2019" name="Int. J. Syst. Evol. Microbiol.">
        <title>The Global Catalogue of Microorganisms (GCM) 10K type strain sequencing project: providing services to taxonomists for standard genome sequencing and annotation.</title>
        <authorList>
            <consortium name="The Broad Institute Genomics Platform"/>
            <consortium name="The Broad Institute Genome Sequencing Center for Infectious Disease"/>
            <person name="Wu L."/>
            <person name="Ma J."/>
        </authorList>
    </citation>
    <scope>NUCLEOTIDE SEQUENCE [LARGE SCALE GENOMIC DNA]</scope>
    <source>
        <strain evidence="6">KCTC 23314</strain>
    </source>
</reference>
<sequence length="383" mass="41508">MGGELALPDNVFPAGGGLVFNGHNASYLPAHTHRTSPVASSDQLKALIKSHISRDEGQFLSVAMQVAAHEAKLGHGKLAQELRDMIDAAKVRVGQDASGKLVAIGSAAKPRGELASLLAVSQPANRLGDMVLDEVAATQLHRVIKEQRQLARIKEHGLAPRRKLLLVGPPGTGKTLTAAALAGELGIPLFLVRLDSLITKFMGETASKLRQVFDAITDIRGVYFFDEFDAIGSQRGMANDVGEIRRVLNSFLQMIEQDTSNSLIIAATNHAEILDYALFRRFDDVVEYHLPSPVQALELMRSRLGRFAPKPFRKEALQGRAEGLSHAEICRAVDASIKDAILHDQTKVQPAELAQALGERRLISARLTQNSKHLSAHAGSTTR</sequence>
<protein>
    <submittedName>
        <fullName evidence="5">ATPase</fullName>
    </submittedName>
</protein>
<evidence type="ECO:0000256" key="1">
    <source>
        <dbReference type="ARBA" id="ARBA00006914"/>
    </source>
</evidence>
<accession>A0ABQ3G0Y2</accession>